<dbReference type="NCBIfam" id="NF003268">
    <property type="entry name" value="PRK04239.1"/>
    <property type="match status" value="1"/>
</dbReference>
<name>A0A133U5G7_9EURY</name>
<sequence length="108" mass="13058">MDEDLDKIKEKKLKQLKSQMEKQEEEEERRQDLEAQKKQLLRKILTTDARSRLSNLRMAKPDFTERVELQLIQLARSGRIDLPLTDEQLKQILKKLQKNKRSFNIRRK</sequence>
<proteinExistence type="inferred from homology"/>
<dbReference type="InterPro" id="IPR022889">
    <property type="entry name" value="DNA_bind_arc"/>
</dbReference>
<dbReference type="AlphaFoldDB" id="A0A133U5G7"/>
<dbReference type="GO" id="GO:0005829">
    <property type="term" value="C:cytosol"/>
    <property type="evidence" value="ECO:0007669"/>
    <property type="project" value="TreeGrafter"/>
</dbReference>
<evidence type="ECO:0000313" key="5">
    <source>
        <dbReference type="EMBL" id="KXA89444.1"/>
    </source>
</evidence>
<dbReference type="GO" id="GO:0003677">
    <property type="term" value="F:DNA binding"/>
    <property type="evidence" value="ECO:0007669"/>
    <property type="project" value="UniProtKB-UniRule"/>
</dbReference>
<dbReference type="PANTHER" id="PTHR10840">
    <property type="entry name" value="PROGRAMMED CELL DEATH PROTEIN 5"/>
    <property type="match status" value="1"/>
</dbReference>
<protein>
    <recommendedName>
        <fullName evidence="3">DNA-binding protein AKJ61_02825</fullName>
    </recommendedName>
</protein>
<keyword evidence="6" id="KW-1185">Reference proteome</keyword>
<dbReference type="EMBL" id="LHXK01000036">
    <property type="protein sequence ID" value="KXA89444.1"/>
    <property type="molecule type" value="Genomic_DNA"/>
</dbReference>
<evidence type="ECO:0000256" key="1">
    <source>
        <dbReference type="ARBA" id="ARBA00010490"/>
    </source>
</evidence>
<dbReference type="Pfam" id="PF01984">
    <property type="entry name" value="dsDNA_bind"/>
    <property type="match status" value="1"/>
</dbReference>
<evidence type="ECO:0000256" key="2">
    <source>
        <dbReference type="ARBA" id="ARBA00023125"/>
    </source>
</evidence>
<accession>A0A133U5G7</accession>
<dbReference type="SUPFAM" id="SSF46950">
    <property type="entry name" value="Double-stranded DNA-binding domain"/>
    <property type="match status" value="1"/>
</dbReference>
<dbReference type="PIRSF" id="PIRSF015730">
    <property type="entry name" value="TFAR19"/>
    <property type="match status" value="1"/>
</dbReference>
<dbReference type="HAMAP" id="MF_00026">
    <property type="entry name" value="dsDNA_bind"/>
    <property type="match status" value="1"/>
</dbReference>
<reference evidence="5 6" key="1">
    <citation type="journal article" date="2016" name="Sci. Rep.">
        <title>Metabolic traits of an uncultured archaeal lineage -MSBL1- from brine pools of the Red Sea.</title>
        <authorList>
            <person name="Mwirichia R."/>
            <person name="Alam I."/>
            <person name="Rashid M."/>
            <person name="Vinu M."/>
            <person name="Ba-Alawi W."/>
            <person name="Anthony Kamau A."/>
            <person name="Kamanda Ngugi D."/>
            <person name="Goker M."/>
            <person name="Klenk H.P."/>
            <person name="Bajic V."/>
            <person name="Stingl U."/>
        </authorList>
    </citation>
    <scope>NUCLEOTIDE SEQUENCE [LARGE SCALE GENOMIC DNA]</scope>
    <source>
        <strain evidence="5">SCGC-AAA259B11</strain>
    </source>
</reference>
<dbReference type="InterPro" id="IPR036883">
    <property type="entry name" value="PDCD5-like_sf"/>
</dbReference>
<dbReference type="InterPro" id="IPR002836">
    <property type="entry name" value="PDCD5-like"/>
</dbReference>
<evidence type="ECO:0000313" key="6">
    <source>
        <dbReference type="Proteomes" id="UP000070184"/>
    </source>
</evidence>
<dbReference type="PANTHER" id="PTHR10840:SF0">
    <property type="entry name" value="PROGRAMMED CELL DEATH PROTEIN 5"/>
    <property type="match status" value="1"/>
</dbReference>
<gene>
    <name evidence="5" type="ORF">AKJ61_02825</name>
</gene>
<feature type="region of interest" description="Disordered" evidence="4">
    <location>
        <begin position="1"/>
        <end position="33"/>
    </location>
</feature>
<evidence type="ECO:0000256" key="4">
    <source>
        <dbReference type="SAM" id="MobiDB-lite"/>
    </source>
</evidence>
<dbReference type="Proteomes" id="UP000070184">
    <property type="component" value="Unassembled WGS sequence"/>
</dbReference>
<organism evidence="5 6">
    <name type="scientific">candidate division MSBL1 archaeon SCGC-AAA259B11</name>
    <dbReference type="NCBI Taxonomy" id="1698260"/>
    <lineage>
        <taxon>Archaea</taxon>
        <taxon>Methanobacteriati</taxon>
        <taxon>Methanobacteriota</taxon>
        <taxon>candidate division MSBL1</taxon>
    </lineage>
</organism>
<comment type="caution">
    <text evidence="5">The sequence shown here is derived from an EMBL/GenBank/DDBJ whole genome shotgun (WGS) entry which is preliminary data.</text>
</comment>
<dbReference type="Gene3D" id="1.10.8.140">
    <property type="entry name" value="PDCD5-like"/>
    <property type="match status" value="1"/>
</dbReference>
<comment type="similarity">
    <text evidence="1 3">Belongs to the PDCD5 family.</text>
</comment>
<keyword evidence="2 3" id="KW-0238">DNA-binding</keyword>
<evidence type="ECO:0000256" key="3">
    <source>
        <dbReference type="HAMAP-Rule" id="MF_00026"/>
    </source>
</evidence>